<evidence type="ECO:0000256" key="1">
    <source>
        <dbReference type="ARBA" id="ARBA00023002"/>
    </source>
</evidence>
<name>A0AAN6T6L4_9PEZI</name>
<reference evidence="3" key="1">
    <citation type="journal article" date="2023" name="Mol. Phylogenet. Evol.">
        <title>Genome-scale phylogeny and comparative genomics of the fungal order Sordariales.</title>
        <authorList>
            <person name="Hensen N."/>
            <person name="Bonometti L."/>
            <person name="Westerberg I."/>
            <person name="Brannstrom I.O."/>
            <person name="Guillou S."/>
            <person name="Cros-Aarteil S."/>
            <person name="Calhoun S."/>
            <person name="Haridas S."/>
            <person name="Kuo A."/>
            <person name="Mondo S."/>
            <person name="Pangilinan J."/>
            <person name="Riley R."/>
            <person name="LaButti K."/>
            <person name="Andreopoulos B."/>
            <person name="Lipzen A."/>
            <person name="Chen C."/>
            <person name="Yan M."/>
            <person name="Daum C."/>
            <person name="Ng V."/>
            <person name="Clum A."/>
            <person name="Steindorff A."/>
            <person name="Ohm R.A."/>
            <person name="Martin F."/>
            <person name="Silar P."/>
            <person name="Natvig D.O."/>
            <person name="Lalanne C."/>
            <person name="Gautier V."/>
            <person name="Ament-Velasquez S.L."/>
            <person name="Kruys A."/>
            <person name="Hutchinson M.I."/>
            <person name="Powell A.J."/>
            <person name="Barry K."/>
            <person name="Miller A.N."/>
            <person name="Grigoriev I.V."/>
            <person name="Debuchy R."/>
            <person name="Gladieux P."/>
            <person name="Hiltunen Thoren M."/>
            <person name="Johannesson H."/>
        </authorList>
    </citation>
    <scope>NUCLEOTIDE SEQUENCE</scope>
    <source>
        <strain evidence="3">CBS 508.74</strain>
    </source>
</reference>
<keyword evidence="1" id="KW-0560">Oxidoreductase</keyword>
<protein>
    <submittedName>
        <fullName evidence="3">Aldo/keto reductase</fullName>
    </submittedName>
</protein>
<dbReference type="GeneID" id="89934219"/>
<dbReference type="PANTHER" id="PTHR43625">
    <property type="entry name" value="AFLATOXIN B1 ALDEHYDE REDUCTASE"/>
    <property type="match status" value="1"/>
</dbReference>
<dbReference type="InterPro" id="IPR050791">
    <property type="entry name" value="Aldo-Keto_reductase"/>
</dbReference>
<gene>
    <name evidence="3" type="ORF">N656DRAFT_560903</name>
</gene>
<evidence type="ECO:0000313" key="3">
    <source>
        <dbReference type="EMBL" id="KAK4107080.1"/>
    </source>
</evidence>
<dbReference type="RefSeq" id="XP_064664650.1">
    <property type="nucleotide sequence ID" value="XM_064810095.1"/>
</dbReference>
<dbReference type="AlphaFoldDB" id="A0AAN6T6L4"/>
<accession>A0AAN6T6L4</accession>
<comment type="caution">
    <text evidence="3">The sequence shown here is derived from an EMBL/GenBank/DDBJ whole genome shotgun (WGS) entry which is preliminary data.</text>
</comment>
<evidence type="ECO:0000313" key="4">
    <source>
        <dbReference type="Proteomes" id="UP001302812"/>
    </source>
</evidence>
<reference evidence="3" key="2">
    <citation type="submission" date="2023-05" db="EMBL/GenBank/DDBJ databases">
        <authorList>
            <consortium name="Lawrence Berkeley National Laboratory"/>
            <person name="Steindorff A."/>
            <person name="Hensen N."/>
            <person name="Bonometti L."/>
            <person name="Westerberg I."/>
            <person name="Brannstrom I.O."/>
            <person name="Guillou S."/>
            <person name="Cros-Aarteil S."/>
            <person name="Calhoun S."/>
            <person name="Haridas S."/>
            <person name="Kuo A."/>
            <person name="Mondo S."/>
            <person name="Pangilinan J."/>
            <person name="Riley R."/>
            <person name="Labutti K."/>
            <person name="Andreopoulos B."/>
            <person name="Lipzen A."/>
            <person name="Chen C."/>
            <person name="Yanf M."/>
            <person name="Daum C."/>
            <person name="Ng V."/>
            <person name="Clum A."/>
            <person name="Ohm R."/>
            <person name="Martin F."/>
            <person name="Silar P."/>
            <person name="Natvig D."/>
            <person name="Lalanne C."/>
            <person name="Gautier V."/>
            <person name="Ament-Velasquez S.L."/>
            <person name="Kruys A."/>
            <person name="Hutchinson M.I."/>
            <person name="Powell A.J."/>
            <person name="Barry K."/>
            <person name="Miller A.N."/>
            <person name="Grigoriev I.V."/>
            <person name="Debuchy R."/>
            <person name="Gladieux P."/>
            <person name="Thoren M.H."/>
            <person name="Johannesson H."/>
        </authorList>
    </citation>
    <scope>NUCLEOTIDE SEQUENCE</scope>
    <source>
        <strain evidence="3">CBS 508.74</strain>
    </source>
</reference>
<dbReference type="Pfam" id="PF00248">
    <property type="entry name" value="Aldo_ket_red"/>
    <property type="match status" value="1"/>
</dbReference>
<dbReference type="GO" id="GO:0005737">
    <property type="term" value="C:cytoplasm"/>
    <property type="evidence" value="ECO:0007669"/>
    <property type="project" value="TreeGrafter"/>
</dbReference>
<dbReference type="InterPro" id="IPR036812">
    <property type="entry name" value="NAD(P)_OxRdtase_dom_sf"/>
</dbReference>
<dbReference type="GO" id="GO:0016491">
    <property type="term" value="F:oxidoreductase activity"/>
    <property type="evidence" value="ECO:0007669"/>
    <property type="project" value="UniProtKB-KW"/>
</dbReference>
<dbReference type="InterPro" id="IPR023210">
    <property type="entry name" value="NADP_OxRdtase_dom"/>
</dbReference>
<sequence>MTPPVLLPTRKLGGGGDGPEISAIGLGLMGLSVGYGPVGTDEERLAVLDRAWELGCTNWDTADIYGDNEDLLGKWFALHPERRDDIFLATKFGLTAGIKDDGTVEFGLDSTPEHARAACERSLARMGVKSIDLYYVHRADKKTPIEKTMEVLRELKEEGKIKAIGLSECSSDSLRRAYKVAAIAAVQVEYNPWQLDIENETGTNLLATCRELGVTVFAYSPLGRGFLTGQIRSVDDLAPDDFRRGVPRFSAENFPKNLELVDKFEEMAAKKSCTTAQLALAWLMAQGDDIIPIPGTKKIKYLEENIGSTKVVLSPDEEKEIRKQVEKANVTGHRNPNGVIFTEAEFWDTPEM</sequence>
<organism evidence="3 4">
    <name type="scientific">Canariomyces notabilis</name>
    <dbReference type="NCBI Taxonomy" id="2074819"/>
    <lineage>
        <taxon>Eukaryota</taxon>
        <taxon>Fungi</taxon>
        <taxon>Dikarya</taxon>
        <taxon>Ascomycota</taxon>
        <taxon>Pezizomycotina</taxon>
        <taxon>Sordariomycetes</taxon>
        <taxon>Sordariomycetidae</taxon>
        <taxon>Sordariales</taxon>
        <taxon>Chaetomiaceae</taxon>
        <taxon>Canariomyces</taxon>
    </lineage>
</organism>
<dbReference type="SUPFAM" id="SSF51430">
    <property type="entry name" value="NAD(P)-linked oxidoreductase"/>
    <property type="match status" value="1"/>
</dbReference>
<keyword evidence="4" id="KW-1185">Reference proteome</keyword>
<dbReference type="EMBL" id="MU853383">
    <property type="protein sequence ID" value="KAK4107080.1"/>
    <property type="molecule type" value="Genomic_DNA"/>
</dbReference>
<dbReference type="PANTHER" id="PTHR43625:SF40">
    <property type="entry name" value="ALDO-KETO REDUCTASE YAKC [NADP(+)]"/>
    <property type="match status" value="1"/>
</dbReference>
<dbReference type="Proteomes" id="UP001302812">
    <property type="component" value="Unassembled WGS sequence"/>
</dbReference>
<evidence type="ECO:0000259" key="2">
    <source>
        <dbReference type="Pfam" id="PF00248"/>
    </source>
</evidence>
<feature type="domain" description="NADP-dependent oxidoreductase" evidence="2">
    <location>
        <begin position="23"/>
        <end position="323"/>
    </location>
</feature>
<proteinExistence type="predicted"/>
<dbReference type="Gene3D" id="3.20.20.100">
    <property type="entry name" value="NADP-dependent oxidoreductase domain"/>
    <property type="match status" value="1"/>
</dbReference>